<evidence type="ECO:0000313" key="4">
    <source>
        <dbReference type="Proteomes" id="UP000586042"/>
    </source>
</evidence>
<dbReference type="Pfam" id="PF05270">
    <property type="entry name" value="AbfB"/>
    <property type="match status" value="1"/>
</dbReference>
<dbReference type="GO" id="GO:0046373">
    <property type="term" value="P:L-arabinose metabolic process"/>
    <property type="evidence" value="ECO:0007669"/>
    <property type="project" value="InterPro"/>
</dbReference>
<feature type="compositionally biased region" description="Basic and acidic residues" evidence="1">
    <location>
        <begin position="16"/>
        <end position="35"/>
    </location>
</feature>
<keyword evidence="4" id="KW-1185">Reference proteome</keyword>
<reference evidence="3 4" key="1">
    <citation type="submission" date="2020-06" db="EMBL/GenBank/DDBJ databases">
        <title>Nonomuraea sp. SMC257, a novel actinomycete isolated from soil.</title>
        <authorList>
            <person name="Chanama M."/>
        </authorList>
    </citation>
    <scope>NUCLEOTIDE SEQUENCE [LARGE SCALE GENOMIC DNA]</scope>
    <source>
        <strain evidence="3 4">SMC257</strain>
    </source>
</reference>
<dbReference type="RefSeq" id="WP_175592282.1">
    <property type="nucleotide sequence ID" value="NZ_JABWGN010000010.1"/>
</dbReference>
<dbReference type="Gene3D" id="2.80.10.50">
    <property type="match status" value="1"/>
</dbReference>
<organism evidence="3 4">
    <name type="scientific">Nonomuraea montanisoli</name>
    <dbReference type="NCBI Taxonomy" id="2741721"/>
    <lineage>
        <taxon>Bacteria</taxon>
        <taxon>Bacillati</taxon>
        <taxon>Actinomycetota</taxon>
        <taxon>Actinomycetes</taxon>
        <taxon>Streptosporangiales</taxon>
        <taxon>Streptosporangiaceae</taxon>
        <taxon>Nonomuraea</taxon>
    </lineage>
</organism>
<feature type="domain" description="Alpha-L-arabinofuranosidase B arabinose-binding" evidence="2">
    <location>
        <begin position="202"/>
        <end position="303"/>
    </location>
</feature>
<dbReference type="AlphaFoldDB" id="A0A7Y6M5Z5"/>
<dbReference type="GO" id="GO:0046556">
    <property type="term" value="F:alpha-L-arabinofuranosidase activity"/>
    <property type="evidence" value="ECO:0007669"/>
    <property type="project" value="InterPro"/>
</dbReference>
<name>A0A7Y6M5Z5_9ACTN</name>
<accession>A0A7Y6M5Z5</accession>
<dbReference type="SUPFAM" id="SSF48230">
    <property type="entry name" value="Chondroitin AC/alginate lyase"/>
    <property type="match status" value="1"/>
</dbReference>
<dbReference type="CDD" id="cd23399">
    <property type="entry name" value="beta-trefoil_ABD_ABFB"/>
    <property type="match status" value="1"/>
</dbReference>
<dbReference type="InterPro" id="IPR036195">
    <property type="entry name" value="AbfB_ABD_sf"/>
</dbReference>
<dbReference type="EMBL" id="JABWGN010000010">
    <property type="protein sequence ID" value="NUW34819.1"/>
    <property type="molecule type" value="Genomic_DNA"/>
</dbReference>
<dbReference type="InterPro" id="IPR008929">
    <property type="entry name" value="Chondroitin_lyas"/>
</dbReference>
<evidence type="ECO:0000256" key="1">
    <source>
        <dbReference type="SAM" id="MobiDB-lite"/>
    </source>
</evidence>
<feature type="compositionally biased region" description="Polar residues" evidence="1">
    <location>
        <begin position="1"/>
        <end position="10"/>
    </location>
</feature>
<feature type="region of interest" description="Disordered" evidence="1">
    <location>
        <begin position="1"/>
        <end position="44"/>
    </location>
</feature>
<dbReference type="SUPFAM" id="SSF110221">
    <property type="entry name" value="AbfB domain"/>
    <property type="match status" value="2"/>
</dbReference>
<dbReference type="Proteomes" id="UP000586042">
    <property type="component" value="Unassembled WGS sequence"/>
</dbReference>
<proteinExistence type="predicted"/>
<evidence type="ECO:0000313" key="3">
    <source>
        <dbReference type="EMBL" id="NUW34819.1"/>
    </source>
</evidence>
<gene>
    <name evidence="3" type="ORF">HTZ77_25805</name>
</gene>
<dbReference type="InterPro" id="IPR007934">
    <property type="entry name" value="AbfB_ABD"/>
</dbReference>
<protein>
    <submittedName>
        <fullName evidence="3">AbfB domain-containing protein</fullName>
    </submittedName>
</protein>
<sequence>MSETAGTLNSGVGIEGNRDRDPGYEHAKAAPETRRTAQPAHRTRTARNLAWNQGLDLYGYADNRIMKAAEYVARYNLGQSVPFSTYTWGTGQNCARREQTVISDASRGQDRPVWELLYNHYANRRGLAVPYTKAYAERVRAEGGGGDYGPNSGGFDQLGFGTLLYTRAAPAAGGALLQAGTSRRLLSVNFPEEGIGASGAPAVLGEAVTLRVVPGLADAEGFSFVDGDGRYLRHRDFRLRFDGDDGTTLFERDATFHARAAGTGRLRLESANYPGRFVRHRHHQLWLDKDQDTSAFRADSTFRPTAP</sequence>
<evidence type="ECO:0000259" key="2">
    <source>
        <dbReference type="Pfam" id="PF05270"/>
    </source>
</evidence>
<comment type="caution">
    <text evidence="3">The sequence shown here is derived from an EMBL/GenBank/DDBJ whole genome shotgun (WGS) entry which is preliminary data.</text>
</comment>